<evidence type="ECO:0000256" key="10">
    <source>
        <dbReference type="RuleBase" id="RU004504"/>
    </source>
</evidence>
<dbReference type="EC" id="2.8.1.7" evidence="3"/>
<dbReference type="GO" id="GO:0031071">
    <property type="term" value="F:cysteine desulfurase activity"/>
    <property type="evidence" value="ECO:0007669"/>
    <property type="project" value="UniProtKB-EC"/>
</dbReference>
<dbReference type="InterPro" id="IPR015424">
    <property type="entry name" value="PyrdxlP-dep_Trfase"/>
</dbReference>
<reference evidence="12 13" key="1">
    <citation type="submission" date="2018-07" db="EMBL/GenBank/DDBJ databases">
        <title>Desertimonas flava gen. nov. sp. nov.</title>
        <authorList>
            <person name="Liu S."/>
        </authorList>
    </citation>
    <scope>NUCLEOTIDE SEQUENCE [LARGE SCALE GENOMIC DNA]</scope>
    <source>
        <strain evidence="12 13">16Sb5-5</strain>
    </source>
</reference>
<comment type="caution">
    <text evidence="12">The sequence shown here is derived from an EMBL/GenBank/DDBJ whole genome shotgun (WGS) entry which is preliminary data.</text>
</comment>
<dbReference type="PANTHER" id="PTHR11601:SF34">
    <property type="entry name" value="CYSTEINE DESULFURASE"/>
    <property type="match status" value="1"/>
</dbReference>
<evidence type="ECO:0000313" key="12">
    <source>
        <dbReference type="EMBL" id="RCK71083.1"/>
    </source>
</evidence>
<organism evidence="12 13">
    <name type="scientific">Desertihabitans brevis</name>
    <dbReference type="NCBI Taxonomy" id="2268447"/>
    <lineage>
        <taxon>Bacteria</taxon>
        <taxon>Bacillati</taxon>
        <taxon>Actinomycetota</taxon>
        <taxon>Actinomycetes</taxon>
        <taxon>Propionibacteriales</taxon>
        <taxon>Propionibacteriaceae</taxon>
        <taxon>Desertihabitans</taxon>
    </lineage>
</organism>
<accession>A0A367YYU1</accession>
<gene>
    <name evidence="12" type="ORF">DT076_01010</name>
</gene>
<comment type="similarity">
    <text evidence="2">Belongs to the class-V pyridoxal-phosphate-dependent aminotransferase family. NifS/IscS subfamily.</text>
</comment>
<keyword evidence="7" id="KW-0408">Iron</keyword>
<evidence type="ECO:0000256" key="9">
    <source>
        <dbReference type="ARBA" id="ARBA00050776"/>
    </source>
</evidence>
<evidence type="ECO:0000256" key="2">
    <source>
        <dbReference type="ARBA" id="ARBA00006490"/>
    </source>
</evidence>
<proteinExistence type="inferred from homology"/>
<dbReference type="GO" id="GO:0051536">
    <property type="term" value="F:iron-sulfur cluster binding"/>
    <property type="evidence" value="ECO:0007669"/>
    <property type="project" value="UniProtKB-KW"/>
</dbReference>
<dbReference type="GO" id="GO:0046872">
    <property type="term" value="F:metal ion binding"/>
    <property type="evidence" value="ECO:0007669"/>
    <property type="project" value="UniProtKB-KW"/>
</dbReference>
<dbReference type="InterPro" id="IPR020578">
    <property type="entry name" value="Aminotrans_V_PyrdxlP_BS"/>
</dbReference>
<evidence type="ECO:0000256" key="5">
    <source>
        <dbReference type="ARBA" id="ARBA00022723"/>
    </source>
</evidence>
<evidence type="ECO:0000256" key="7">
    <source>
        <dbReference type="ARBA" id="ARBA00023004"/>
    </source>
</evidence>
<dbReference type="PANTHER" id="PTHR11601">
    <property type="entry name" value="CYSTEINE DESULFURYLASE FAMILY MEMBER"/>
    <property type="match status" value="1"/>
</dbReference>
<evidence type="ECO:0000256" key="3">
    <source>
        <dbReference type="ARBA" id="ARBA00012239"/>
    </source>
</evidence>
<evidence type="ECO:0000256" key="6">
    <source>
        <dbReference type="ARBA" id="ARBA00022898"/>
    </source>
</evidence>
<dbReference type="RefSeq" id="WP_114124786.1">
    <property type="nucleotide sequence ID" value="NZ_QOUI01000001.1"/>
</dbReference>
<dbReference type="InterPro" id="IPR016454">
    <property type="entry name" value="Cysteine_dSase"/>
</dbReference>
<keyword evidence="6" id="KW-0663">Pyridoxal phosphate</keyword>
<keyword evidence="8" id="KW-0411">Iron-sulfur</keyword>
<evidence type="ECO:0000256" key="8">
    <source>
        <dbReference type="ARBA" id="ARBA00023014"/>
    </source>
</evidence>
<dbReference type="PIRSF" id="PIRSF005572">
    <property type="entry name" value="NifS"/>
    <property type="match status" value="1"/>
</dbReference>
<dbReference type="Gene3D" id="3.90.1150.10">
    <property type="entry name" value="Aspartate Aminotransferase, domain 1"/>
    <property type="match status" value="1"/>
</dbReference>
<keyword evidence="4" id="KW-0808">Transferase</keyword>
<name>A0A367YYU1_9ACTN</name>
<protein>
    <recommendedName>
        <fullName evidence="3">cysteine desulfurase</fullName>
        <ecNumber evidence="3">2.8.1.7</ecNumber>
    </recommendedName>
</protein>
<dbReference type="AlphaFoldDB" id="A0A367YYU1"/>
<dbReference type="Proteomes" id="UP000252770">
    <property type="component" value="Unassembled WGS sequence"/>
</dbReference>
<evidence type="ECO:0000259" key="11">
    <source>
        <dbReference type="Pfam" id="PF00266"/>
    </source>
</evidence>
<dbReference type="InterPro" id="IPR015421">
    <property type="entry name" value="PyrdxlP-dep_Trfase_major"/>
</dbReference>
<dbReference type="EMBL" id="QOUI01000001">
    <property type="protein sequence ID" value="RCK71083.1"/>
    <property type="molecule type" value="Genomic_DNA"/>
</dbReference>
<dbReference type="InterPro" id="IPR015422">
    <property type="entry name" value="PyrdxlP-dep_Trfase_small"/>
</dbReference>
<dbReference type="PROSITE" id="PS00595">
    <property type="entry name" value="AA_TRANSFER_CLASS_5"/>
    <property type="match status" value="1"/>
</dbReference>
<dbReference type="Pfam" id="PF00266">
    <property type="entry name" value="Aminotran_5"/>
    <property type="match status" value="1"/>
</dbReference>
<evidence type="ECO:0000256" key="4">
    <source>
        <dbReference type="ARBA" id="ARBA00022679"/>
    </source>
</evidence>
<evidence type="ECO:0000256" key="1">
    <source>
        <dbReference type="ARBA" id="ARBA00001933"/>
    </source>
</evidence>
<dbReference type="InterPro" id="IPR000192">
    <property type="entry name" value="Aminotrans_V_dom"/>
</dbReference>
<keyword evidence="5" id="KW-0479">Metal-binding</keyword>
<dbReference type="Gene3D" id="1.10.260.50">
    <property type="match status" value="1"/>
</dbReference>
<sequence>MSLRTYLDHAAGTPISAVAREALLEALELTGNPSSVHRSGRAARRLLEEARESLAASLDAHPTEVVLTSGGTEADNLALRGSWLARRGDGRDQVAVSTVEHPAVAETAAALAAEGAEVVGLGVDADGRVLDSAWAALGERTAVASVMWVNNETGTVQPVERLVEDCRRAGASSHSDAVQAVASEPVSFAGSGLDLMTVSGHKLGAPVGVGALLVRRGLALAAVGHGGGQERDLRSGTVPTALAAALAAACADAVARRTERTATWVGLRTRLLDGLAATDLTGWRVHGGERTSPAIVNLGFDGLRSDDLLMLLDAAGLDCSTGSACSAGVIQPSPVLLAMGAGEEAARGSLRVSFGAASSAADVDALLTALPGAVERARRVGG</sequence>
<comment type="cofactor">
    <cofactor evidence="1 10">
        <name>pyridoxal 5'-phosphate</name>
        <dbReference type="ChEBI" id="CHEBI:597326"/>
    </cofactor>
</comment>
<keyword evidence="13" id="KW-1185">Reference proteome</keyword>
<evidence type="ECO:0000313" key="13">
    <source>
        <dbReference type="Proteomes" id="UP000252770"/>
    </source>
</evidence>
<comment type="catalytic activity">
    <reaction evidence="9">
        <text>(sulfur carrier)-H + L-cysteine = (sulfur carrier)-SH + L-alanine</text>
        <dbReference type="Rhea" id="RHEA:43892"/>
        <dbReference type="Rhea" id="RHEA-COMP:14737"/>
        <dbReference type="Rhea" id="RHEA-COMP:14739"/>
        <dbReference type="ChEBI" id="CHEBI:29917"/>
        <dbReference type="ChEBI" id="CHEBI:35235"/>
        <dbReference type="ChEBI" id="CHEBI:57972"/>
        <dbReference type="ChEBI" id="CHEBI:64428"/>
        <dbReference type="EC" id="2.8.1.7"/>
    </reaction>
</comment>
<feature type="domain" description="Aminotransferase class V" evidence="11">
    <location>
        <begin position="5"/>
        <end position="366"/>
    </location>
</feature>
<dbReference type="Gene3D" id="3.40.640.10">
    <property type="entry name" value="Type I PLP-dependent aspartate aminotransferase-like (Major domain)"/>
    <property type="match status" value="1"/>
</dbReference>
<dbReference type="SUPFAM" id="SSF53383">
    <property type="entry name" value="PLP-dependent transferases"/>
    <property type="match status" value="1"/>
</dbReference>